<proteinExistence type="predicted"/>
<protein>
    <submittedName>
        <fullName evidence="1">Uncharacterized protein</fullName>
    </submittedName>
</protein>
<dbReference type="EMBL" id="CADEAL010000902">
    <property type="protein sequence ID" value="CAB1426645.1"/>
    <property type="molecule type" value="Genomic_DNA"/>
</dbReference>
<dbReference type="AlphaFoldDB" id="A0A9N7YCP4"/>
<reference evidence="1" key="1">
    <citation type="submission" date="2020-03" db="EMBL/GenBank/DDBJ databases">
        <authorList>
            <person name="Weist P."/>
        </authorList>
    </citation>
    <scope>NUCLEOTIDE SEQUENCE</scope>
</reference>
<organism evidence="1 2">
    <name type="scientific">Pleuronectes platessa</name>
    <name type="common">European plaice</name>
    <dbReference type="NCBI Taxonomy" id="8262"/>
    <lineage>
        <taxon>Eukaryota</taxon>
        <taxon>Metazoa</taxon>
        <taxon>Chordata</taxon>
        <taxon>Craniata</taxon>
        <taxon>Vertebrata</taxon>
        <taxon>Euteleostomi</taxon>
        <taxon>Actinopterygii</taxon>
        <taxon>Neopterygii</taxon>
        <taxon>Teleostei</taxon>
        <taxon>Neoteleostei</taxon>
        <taxon>Acanthomorphata</taxon>
        <taxon>Carangaria</taxon>
        <taxon>Pleuronectiformes</taxon>
        <taxon>Pleuronectoidei</taxon>
        <taxon>Pleuronectidae</taxon>
        <taxon>Pleuronectes</taxon>
    </lineage>
</organism>
<evidence type="ECO:0000313" key="1">
    <source>
        <dbReference type="EMBL" id="CAB1426645.1"/>
    </source>
</evidence>
<accession>A0A9N7YCP4</accession>
<evidence type="ECO:0000313" key="2">
    <source>
        <dbReference type="Proteomes" id="UP001153269"/>
    </source>
</evidence>
<name>A0A9N7YCP4_PLEPL</name>
<dbReference type="Proteomes" id="UP001153269">
    <property type="component" value="Unassembled WGS sequence"/>
</dbReference>
<keyword evidence="2" id="KW-1185">Reference proteome</keyword>
<sequence>MRKREAMAYSEDRSCHRIPDLASNPLESHFQQDHTKVEDRGALHLMVISPSHGILLSSHPHGQTVSIRTSDHSLKPVTETKCQVDGSGFLCDGQMQLCGGKICTWWPWKPSVPPLKAAYSADKLTPEQWM</sequence>
<gene>
    <name evidence="1" type="ORF">PLEPLA_LOCUS14581</name>
</gene>
<comment type="caution">
    <text evidence="1">The sequence shown here is derived from an EMBL/GenBank/DDBJ whole genome shotgun (WGS) entry which is preliminary data.</text>
</comment>